<dbReference type="Proteomes" id="UP000282759">
    <property type="component" value="Unassembled WGS sequence"/>
</dbReference>
<dbReference type="InterPro" id="IPR000182">
    <property type="entry name" value="GNAT_dom"/>
</dbReference>
<keyword evidence="5" id="KW-1185">Reference proteome</keyword>
<proteinExistence type="predicted"/>
<dbReference type="RefSeq" id="WP_127708516.1">
    <property type="nucleotide sequence ID" value="NZ_SACK01000016.1"/>
</dbReference>
<dbReference type="PROSITE" id="PS51186">
    <property type="entry name" value="GNAT"/>
    <property type="match status" value="1"/>
</dbReference>
<evidence type="ECO:0000313" key="5">
    <source>
        <dbReference type="Proteomes" id="UP000282759"/>
    </source>
</evidence>
<protein>
    <submittedName>
        <fullName evidence="4">GNAT family N-acetyltransferase</fullName>
    </submittedName>
</protein>
<organism evidence="4 5">
    <name type="scientific">Mucilaginibacter limnophilus</name>
    <dbReference type="NCBI Taxonomy" id="1932778"/>
    <lineage>
        <taxon>Bacteria</taxon>
        <taxon>Pseudomonadati</taxon>
        <taxon>Bacteroidota</taxon>
        <taxon>Sphingobacteriia</taxon>
        <taxon>Sphingobacteriales</taxon>
        <taxon>Sphingobacteriaceae</taxon>
        <taxon>Mucilaginibacter</taxon>
    </lineage>
</organism>
<feature type="domain" description="N-acetyltransferase" evidence="3">
    <location>
        <begin position="11"/>
        <end position="144"/>
    </location>
</feature>
<dbReference type="InterPro" id="IPR016181">
    <property type="entry name" value="Acyl_CoA_acyltransferase"/>
</dbReference>
<evidence type="ECO:0000313" key="4">
    <source>
        <dbReference type="EMBL" id="RVT96480.1"/>
    </source>
</evidence>
<evidence type="ECO:0000256" key="1">
    <source>
        <dbReference type="ARBA" id="ARBA00022679"/>
    </source>
</evidence>
<accession>A0A3S2VJV5</accession>
<evidence type="ECO:0000256" key="2">
    <source>
        <dbReference type="ARBA" id="ARBA00023315"/>
    </source>
</evidence>
<sequence>MQPGICIPSKAEYPEMIEVWEASVRATHHFLDEVYIQHIKSLLPEIFGMLDLYYFRHDGEIAAIMGLSENKIEMLFVDPQARGTGIGKQLVLYAIQNKNVQKVDVNEQNEQAVGFYRHMGFHVTGRTETDSLGKPHPILEMELQ</sequence>
<keyword evidence="2" id="KW-0012">Acyltransferase</keyword>
<dbReference type="Gene3D" id="3.40.630.30">
    <property type="match status" value="1"/>
</dbReference>
<dbReference type="CDD" id="cd04301">
    <property type="entry name" value="NAT_SF"/>
    <property type="match status" value="1"/>
</dbReference>
<dbReference type="Pfam" id="PF13673">
    <property type="entry name" value="Acetyltransf_10"/>
    <property type="match status" value="1"/>
</dbReference>
<dbReference type="EMBL" id="SACK01000016">
    <property type="protein sequence ID" value="RVT96480.1"/>
    <property type="molecule type" value="Genomic_DNA"/>
</dbReference>
<dbReference type="SUPFAM" id="SSF55729">
    <property type="entry name" value="Acyl-CoA N-acyltransferases (Nat)"/>
    <property type="match status" value="1"/>
</dbReference>
<evidence type="ECO:0000259" key="3">
    <source>
        <dbReference type="PROSITE" id="PS51186"/>
    </source>
</evidence>
<keyword evidence="1 4" id="KW-0808">Transferase</keyword>
<comment type="caution">
    <text evidence="4">The sequence shown here is derived from an EMBL/GenBank/DDBJ whole genome shotgun (WGS) entry which is preliminary data.</text>
</comment>
<dbReference type="OrthoDB" id="9789605at2"/>
<dbReference type="PANTHER" id="PTHR43800">
    <property type="entry name" value="PEPTIDYL-LYSINE N-ACETYLTRANSFERASE YJAB"/>
    <property type="match status" value="1"/>
</dbReference>
<dbReference type="GO" id="GO:0016747">
    <property type="term" value="F:acyltransferase activity, transferring groups other than amino-acyl groups"/>
    <property type="evidence" value="ECO:0007669"/>
    <property type="project" value="InterPro"/>
</dbReference>
<dbReference type="AlphaFoldDB" id="A0A3S2VJV5"/>
<dbReference type="PANTHER" id="PTHR43800:SF1">
    <property type="entry name" value="PEPTIDYL-LYSINE N-ACETYLTRANSFERASE YJAB"/>
    <property type="match status" value="1"/>
</dbReference>
<reference evidence="4 5" key="1">
    <citation type="submission" date="2019-01" db="EMBL/GenBank/DDBJ databases">
        <authorList>
            <person name="Chen W.-M."/>
        </authorList>
    </citation>
    <scope>NUCLEOTIDE SEQUENCE [LARGE SCALE GENOMIC DNA]</scope>
    <source>
        <strain evidence="4 5">YBJ-36</strain>
    </source>
</reference>
<gene>
    <name evidence="4" type="ORF">EOD41_20135</name>
</gene>
<name>A0A3S2VJV5_9SPHI</name>